<reference evidence="1 2" key="1">
    <citation type="submission" date="2019-09" db="EMBL/GenBank/DDBJ databases">
        <title>A chromosome-level genome assembly of the Chinese tupelo Nyssa sinensis.</title>
        <authorList>
            <person name="Yang X."/>
            <person name="Kang M."/>
            <person name="Yang Y."/>
            <person name="Xiong H."/>
            <person name="Wang M."/>
            <person name="Zhang Z."/>
            <person name="Wang Z."/>
            <person name="Wu H."/>
            <person name="Ma T."/>
            <person name="Liu J."/>
            <person name="Xi Z."/>
        </authorList>
    </citation>
    <scope>NUCLEOTIDE SEQUENCE [LARGE SCALE GENOMIC DNA]</scope>
    <source>
        <strain evidence="1">J267</strain>
        <tissue evidence="1">Leaf</tissue>
    </source>
</reference>
<dbReference type="Gene3D" id="3.90.550.50">
    <property type="match status" value="1"/>
</dbReference>
<organism evidence="1 2">
    <name type="scientific">Nyssa sinensis</name>
    <dbReference type="NCBI Taxonomy" id="561372"/>
    <lineage>
        <taxon>Eukaryota</taxon>
        <taxon>Viridiplantae</taxon>
        <taxon>Streptophyta</taxon>
        <taxon>Embryophyta</taxon>
        <taxon>Tracheophyta</taxon>
        <taxon>Spermatophyta</taxon>
        <taxon>Magnoliopsida</taxon>
        <taxon>eudicotyledons</taxon>
        <taxon>Gunneridae</taxon>
        <taxon>Pentapetalae</taxon>
        <taxon>asterids</taxon>
        <taxon>Cornales</taxon>
        <taxon>Nyssaceae</taxon>
        <taxon>Nyssa</taxon>
    </lineage>
</organism>
<dbReference type="Pfam" id="PF04646">
    <property type="entry name" value="DUF604"/>
    <property type="match status" value="1"/>
</dbReference>
<dbReference type="OrthoDB" id="421979at2759"/>
<dbReference type="InterPro" id="IPR006740">
    <property type="entry name" value="DUF604"/>
</dbReference>
<keyword evidence="2" id="KW-1185">Reference proteome</keyword>
<evidence type="ECO:0000313" key="1">
    <source>
        <dbReference type="EMBL" id="KAA8524575.1"/>
    </source>
</evidence>
<dbReference type="Proteomes" id="UP000325577">
    <property type="component" value="Linkage Group LG4"/>
</dbReference>
<gene>
    <name evidence="1" type="ORF">F0562_010998</name>
</gene>
<evidence type="ECO:0000313" key="2">
    <source>
        <dbReference type="Proteomes" id="UP000325577"/>
    </source>
</evidence>
<proteinExistence type="predicted"/>
<protein>
    <submittedName>
        <fullName evidence="1">Uncharacterized protein</fullName>
    </submittedName>
</protein>
<accession>A0A5J5A0G4</accession>
<dbReference type="EMBL" id="CM018047">
    <property type="protein sequence ID" value="KAA8524575.1"/>
    <property type="molecule type" value="Genomic_DNA"/>
</dbReference>
<sequence>MLISPSRVKDLCFIISTLFIFYLLGHHQRTPSNVLIVRTSPTITTPTTLRHLLFSIASSSNSFPNRKPYLRLWYNPNSTRAFVFLDRPVPNPSPSDSSTLPPILISADTSKFPYTFPRGTRSALRIARIVKEVVDRNESNVRWFIFGDDDTVFFTDNLLKTLSNYDHDQWYYVGSYSESYDQTQMHSFNMAFGGGGFAISHSLAKVLAGVFDSCLMSYPHLYGSDARVFSCLAELGVGLTHEPGFHQVDLRGDLFGMLSAHPLSPLLSLHHLANSLL</sequence>
<name>A0A5J5A0G4_9ASTE</name>
<dbReference type="PANTHER" id="PTHR10811">
    <property type="entry name" value="FRINGE-RELATED"/>
    <property type="match status" value="1"/>
</dbReference>
<dbReference type="FunFam" id="3.90.550.50:FF:000006">
    <property type="entry name" value="Fringe-related protein-like"/>
    <property type="match status" value="1"/>
</dbReference>
<dbReference type="AlphaFoldDB" id="A0A5J5A0G4"/>